<feature type="domain" description="DUF1541" evidence="2">
    <location>
        <begin position="90"/>
        <end position="142"/>
    </location>
</feature>
<reference evidence="3" key="1">
    <citation type="submission" date="2010-06" db="EMBL/GenBank/DDBJ databases">
        <authorList>
            <person name="Muzny D."/>
            <person name="Qin X."/>
            <person name="Buhay C."/>
            <person name="Dugan-Rocha S."/>
            <person name="Ding Y."/>
            <person name="Chen G."/>
            <person name="Hawes A."/>
            <person name="Holder M."/>
            <person name="Jhangiani S."/>
            <person name="Johnson A."/>
            <person name="Khan Z."/>
            <person name="Li Z."/>
            <person name="Liu W."/>
            <person name="Liu X."/>
            <person name="Perez L."/>
            <person name="Shen H."/>
            <person name="Wang Q."/>
            <person name="Watt J."/>
            <person name="Xi L."/>
            <person name="Xin Y."/>
            <person name="Zhou J."/>
            <person name="Deng J."/>
            <person name="Jiang H."/>
            <person name="Liu Y."/>
            <person name="Qu J."/>
            <person name="Song X.-Z."/>
            <person name="Zhang L."/>
            <person name="Villasana D."/>
            <person name="Johnson A."/>
            <person name="Liu J."/>
            <person name="Liyanage D."/>
            <person name="Lorensuhewa L."/>
            <person name="Robinson T."/>
            <person name="Song A."/>
            <person name="Song B.-B."/>
            <person name="Dinh H."/>
            <person name="Thornton R."/>
            <person name="Coyle M."/>
            <person name="Francisco L."/>
            <person name="Jackson L."/>
            <person name="Javaid M."/>
            <person name="Korchina V."/>
            <person name="Kovar C."/>
            <person name="Mata R."/>
            <person name="Mathew T."/>
            <person name="Ngo R."/>
            <person name="Nguyen L."/>
            <person name="Nguyen N."/>
            <person name="Okwuonu G."/>
            <person name="Ongeri F."/>
            <person name="Pham C."/>
            <person name="Simmons D."/>
            <person name="Wilczek-Boney K."/>
            <person name="Hale W."/>
            <person name="Jakkamsetti A."/>
            <person name="Pham P."/>
            <person name="Ruth R."/>
            <person name="San Lucas F."/>
            <person name="Warren J."/>
            <person name="Zhang J."/>
            <person name="Zhao Z."/>
            <person name="Zhou C."/>
            <person name="Zhu D."/>
            <person name="Lee S."/>
            <person name="Bess C."/>
            <person name="Blankenburg K."/>
            <person name="Forbes L."/>
            <person name="Fu Q."/>
            <person name="Gubbala S."/>
            <person name="Hirani K."/>
            <person name="Jayaseelan J.C."/>
            <person name="Lara F."/>
            <person name="Munidasa M."/>
            <person name="Palculict T."/>
            <person name="Patil S."/>
            <person name="Pu L.-L."/>
            <person name="Saada N."/>
            <person name="Tang L."/>
            <person name="Weissenberger G."/>
            <person name="Zhu Y."/>
            <person name="Hemphill L."/>
            <person name="Shang Y."/>
            <person name="Youmans B."/>
            <person name="Ayvaz T."/>
            <person name="Ross M."/>
            <person name="Santibanez J."/>
            <person name="Aqrawi P."/>
            <person name="Gross S."/>
            <person name="Joshi V."/>
            <person name="Fowler G."/>
            <person name="Nazareth L."/>
            <person name="Reid J."/>
            <person name="Worley K."/>
            <person name="Petrosino J."/>
            <person name="Highlander S."/>
            <person name="Gibbs R."/>
        </authorList>
    </citation>
    <scope>NUCLEOTIDE SEQUENCE [LARGE SCALE GENOMIC DNA]</scope>
    <source>
        <strain evidence="3">ATCC 33030</strain>
    </source>
</reference>
<dbReference type="HOGENOM" id="CLU_105728_0_0_11"/>
<name>D7WD41_9CORY</name>
<dbReference type="Pfam" id="PF07563">
    <property type="entry name" value="DUF1541"/>
    <property type="match status" value="2"/>
</dbReference>
<evidence type="ECO:0000256" key="1">
    <source>
        <dbReference type="SAM" id="MobiDB-lite"/>
    </source>
</evidence>
<gene>
    <name evidence="3" type="ORF">HMPREF0291_11729</name>
</gene>
<organism evidence="3 4">
    <name type="scientific">Corynebacterium genitalium ATCC 33030</name>
    <dbReference type="NCBI Taxonomy" id="585529"/>
    <lineage>
        <taxon>Bacteria</taxon>
        <taxon>Bacillati</taxon>
        <taxon>Actinomycetota</taxon>
        <taxon>Actinomycetes</taxon>
        <taxon>Mycobacteriales</taxon>
        <taxon>Corynebacteriaceae</taxon>
        <taxon>Corynebacterium</taxon>
    </lineage>
</organism>
<dbReference type="Proteomes" id="UP000004208">
    <property type="component" value="Unassembled WGS sequence"/>
</dbReference>
<feature type="compositionally biased region" description="Low complexity" evidence="1">
    <location>
        <begin position="35"/>
        <end position="48"/>
    </location>
</feature>
<dbReference type="InterPro" id="IPR011438">
    <property type="entry name" value="DUF1541"/>
</dbReference>
<accession>D7WD41</accession>
<evidence type="ECO:0000313" key="3">
    <source>
        <dbReference type="EMBL" id="EFK54072.1"/>
    </source>
</evidence>
<dbReference type="Gene3D" id="2.30.30.1210">
    <property type="entry name" value="Domain of unknown function DUF1541"/>
    <property type="match status" value="1"/>
</dbReference>
<dbReference type="eggNOG" id="COG1388">
    <property type="taxonomic scope" value="Bacteria"/>
</dbReference>
<evidence type="ECO:0000313" key="4">
    <source>
        <dbReference type="Proteomes" id="UP000004208"/>
    </source>
</evidence>
<sequence>MQNEVHIMTTRKTMAIATVAVTGLFAATACSSENTEVPQTPETTVQEETSAEQNHEHGDDASGHEGHEHAEDGGPAPEGMTEAADPTYPVGTEVILAADHMPGMDGAKATIVGAFDGTYTYAISYDPTDGGERVTNHKWVVQQELEDAGEERLADGTEKVVTAEHMKGMKGATATIDSSTDETVYMVDVEADGMTMKNHKWVVESEIKPAN</sequence>
<keyword evidence="4" id="KW-1185">Reference proteome</keyword>
<protein>
    <recommendedName>
        <fullName evidence="2">DUF1541 domain-containing protein</fullName>
    </recommendedName>
</protein>
<comment type="caution">
    <text evidence="3">The sequence shown here is derived from an EMBL/GenBank/DDBJ whole genome shotgun (WGS) entry which is preliminary data.</text>
</comment>
<dbReference type="AlphaFoldDB" id="D7WD41"/>
<feature type="region of interest" description="Disordered" evidence="1">
    <location>
        <begin position="32"/>
        <end position="86"/>
    </location>
</feature>
<evidence type="ECO:0000259" key="2">
    <source>
        <dbReference type="Pfam" id="PF07563"/>
    </source>
</evidence>
<feature type="compositionally biased region" description="Basic and acidic residues" evidence="1">
    <location>
        <begin position="53"/>
        <end position="72"/>
    </location>
</feature>
<dbReference type="STRING" id="585529.HMPREF0291_11729"/>
<feature type="domain" description="DUF1541" evidence="2">
    <location>
        <begin position="155"/>
        <end position="204"/>
    </location>
</feature>
<proteinExistence type="predicted"/>
<dbReference type="EMBL" id="ACLJ02000003">
    <property type="protein sequence ID" value="EFK54072.1"/>
    <property type="molecule type" value="Genomic_DNA"/>
</dbReference>